<protein>
    <submittedName>
        <fullName evidence="1">Uncharacterized protein</fullName>
    </submittedName>
</protein>
<reference evidence="1" key="1">
    <citation type="submission" date="2020-04" db="EMBL/GenBank/DDBJ databases">
        <title>Draft genome resource of the tomato pathogen Pseudocercospora fuligena.</title>
        <authorList>
            <person name="Zaccaron A."/>
        </authorList>
    </citation>
    <scope>NUCLEOTIDE SEQUENCE</scope>
    <source>
        <strain evidence="1">PF001</strain>
    </source>
</reference>
<dbReference type="OrthoDB" id="5379420at2759"/>
<accession>A0A8H6RDA2</accession>
<dbReference type="EMBL" id="JABCIY010000204">
    <property type="protein sequence ID" value="KAF7188873.1"/>
    <property type="molecule type" value="Genomic_DNA"/>
</dbReference>
<evidence type="ECO:0000313" key="1">
    <source>
        <dbReference type="EMBL" id="KAF7188873.1"/>
    </source>
</evidence>
<comment type="caution">
    <text evidence="1">The sequence shown here is derived from an EMBL/GenBank/DDBJ whole genome shotgun (WGS) entry which is preliminary data.</text>
</comment>
<dbReference type="AlphaFoldDB" id="A0A8H6RDA2"/>
<dbReference type="Proteomes" id="UP000660729">
    <property type="component" value="Unassembled WGS sequence"/>
</dbReference>
<evidence type="ECO:0000313" key="2">
    <source>
        <dbReference type="Proteomes" id="UP000660729"/>
    </source>
</evidence>
<keyword evidence="2" id="KW-1185">Reference proteome</keyword>
<name>A0A8H6RDA2_9PEZI</name>
<proteinExistence type="predicted"/>
<gene>
    <name evidence="1" type="ORF">HII31_09796</name>
</gene>
<sequence length="632" mass="71922">MLQQTLRRSLRTASQAGLRVIPECKSCQCRCGAIISTPRRDYATLRKAPSTRDREWDAKHGRGSRVGLNRQWIQQTLNLLYKHGEISVHPDDVQAFIGRFRKLVESTRGSITPDPKQIRILLDEFGIDEQEVMKIPQLLVGDQTSDNLYLGKKLMLSLSRVGNIEASIRIMADAIYASKKKPHILQSREIMFAKEHLSLVANEKLNYRAMVCEGKVAHALGNEERAIKMWTDAMTAAVAAAEEREAQEREAGTPTTLKRRVRRDPLELSTPWIELMLIHWNRSQNKGMDEMAQCEWAMNIGCEQDDPTSHYYASTFVKRLDSQGSHVATSDWLYHVTKAASSGHPKAAFELAVFYAESGWKYIEDEPPDHIKPTPFDSYPAKSATFEDALLSLMGMDFLFSFLGLKTRAKAKPQESVFHSAIFPTTAAARHAVAYKWLDVATGYCYAPAFLFRARMLLEKTLWAGANAPNAALSLSPGRYTYASEEDYHAGVSVSHNEQSSKEDVADPPNPFRNEEAAKAYLREVFYAHEANDYAGHARRLYAKSRRSGQWQGEEEVLEEQLWSNFGPNVQKFFRFPEIREMYEDEIESLYEEAKGLCDLHQFDIYDHENALIYKAGTGKKRKSKDVYMDFL</sequence>
<organism evidence="1 2">
    <name type="scientific">Pseudocercospora fuligena</name>
    <dbReference type="NCBI Taxonomy" id="685502"/>
    <lineage>
        <taxon>Eukaryota</taxon>
        <taxon>Fungi</taxon>
        <taxon>Dikarya</taxon>
        <taxon>Ascomycota</taxon>
        <taxon>Pezizomycotina</taxon>
        <taxon>Dothideomycetes</taxon>
        <taxon>Dothideomycetidae</taxon>
        <taxon>Mycosphaerellales</taxon>
        <taxon>Mycosphaerellaceae</taxon>
        <taxon>Pseudocercospora</taxon>
    </lineage>
</organism>